<dbReference type="PANTHER" id="PTHR36151">
    <property type="entry name" value="BLR2777 PROTEIN"/>
    <property type="match status" value="1"/>
</dbReference>
<evidence type="ECO:0000259" key="1">
    <source>
        <dbReference type="Pfam" id="PF09995"/>
    </source>
</evidence>
<proteinExistence type="predicted"/>
<dbReference type="PANTHER" id="PTHR36151:SF3">
    <property type="entry name" value="ER-BOUND OXYGENASE MPAB_MPAB'_RUBBER OXYGENASE CATALYTIC DOMAIN-CONTAINING PROTEIN"/>
    <property type="match status" value="1"/>
</dbReference>
<gene>
    <name evidence="2" type="ORF">C6V83_05615</name>
</gene>
<accession>A0A2S0KK37</accession>
<feature type="domain" description="ER-bound oxygenase mpaB/mpaB'/Rubber oxygenase catalytic" evidence="1">
    <location>
        <begin position="44"/>
        <end position="268"/>
    </location>
</feature>
<dbReference type="EMBL" id="CP027433">
    <property type="protein sequence ID" value="AVM02040.1"/>
    <property type="molecule type" value="Genomic_DNA"/>
</dbReference>
<evidence type="ECO:0000313" key="3">
    <source>
        <dbReference type="Proteomes" id="UP000239814"/>
    </source>
</evidence>
<evidence type="ECO:0000313" key="2">
    <source>
        <dbReference type="EMBL" id="AVM02040.1"/>
    </source>
</evidence>
<dbReference type="RefSeq" id="WP_105943743.1">
    <property type="nucleotide sequence ID" value="NZ_CP027433.1"/>
</dbReference>
<dbReference type="GO" id="GO:0016491">
    <property type="term" value="F:oxidoreductase activity"/>
    <property type="evidence" value="ECO:0007669"/>
    <property type="project" value="InterPro"/>
</dbReference>
<dbReference type="Proteomes" id="UP000239814">
    <property type="component" value="Chromosome"/>
</dbReference>
<dbReference type="OrthoDB" id="3422701at2"/>
<dbReference type="InterPro" id="IPR018713">
    <property type="entry name" value="MPAB/Lcp_cat_dom"/>
</dbReference>
<reference evidence="2 3" key="1">
    <citation type="submission" date="2018-03" db="EMBL/GenBank/DDBJ databases">
        <title>Characteristics and genome of n-alkane degrading marine bacteria Gordonia iterans isolated from crude oil contaminated in Tae-an, South Korea.</title>
        <authorList>
            <person name="Lee S.-S."/>
            <person name="Kim H."/>
        </authorList>
    </citation>
    <scope>NUCLEOTIDE SEQUENCE [LARGE SCALE GENOMIC DNA]</scope>
    <source>
        <strain evidence="2 3">Co17</strain>
    </source>
</reference>
<sequence length="302" mass="34925">MKYLPDLGKRRPRLTNAQTRIAIDTPKRRQVSEIEPIHVRESMEFWSLAGAAANVIMQLGWPEVAYGVMESKVESGSLMKHPWKRARTTTQYLTVAILGSDEEKAAFREAVNSAHRRVRSDDASPVKYNAFNRELQLWVAACLYVGVEDTHQLLHGAMTDEELETYYQTGKVLGTTLQVPEEMWPATRADFDVYWNIASERIVVDEKTRAFGQDLVDLKMISPLIRLPFVGLLRFLTIGFLPPLLREQLDLTWTDGDRRRFENLFTFVSVVNRFLPRWIRMGSTTVMLKDLQVRMNRHRDLI</sequence>
<dbReference type="AlphaFoldDB" id="A0A2S0KK37"/>
<dbReference type="KEGG" id="git:C6V83_05615"/>
<name>A0A2S0KK37_9ACTN</name>
<organism evidence="2 3">
    <name type="scientific">Gordonia iterans</name>
    <dbReference type="NCBI Taxonomy" id="1004901"/>
    <lineage>
        <taxon>Bacteria</taxon>
        <taxon>Bacillati</taxon>
        <taxon>Actinomycetota</taxon>
        <taxon>Actinomycetes</taxon>
        <taxon>Mycobacteriales</taxon>
        <taxon>Gordoniaceae</taxon>
        <taxon>Gordonia</taxon>
    </lineage>
</organism>
<dbReference type="Pfam" id="PF09995">
    <property type="entry name" value="MPAB_Lcp_cat"/>
    <property type="match status" value="1"/>
</dbReference>
<protein>
    <recommendedName>
        <fullName evidence="1">ER-bound oxygenase mpaB/mpaB'/Rubber oxygenase catalytic domain-containing protein</fullName>
    </recommendedName>
</protein>
<keyword evidence="3" id="KW-1185">Reference proteome</keyword>